<gene>
    <name evidence="2" type="ORF">STRUR_1651</name>
</gene>
<dbReference type="AlphaFoldDB" id="G5KIE0"/>
<name>G5KIE0_9STRE</name>
<evidence type="ECO:0000256" key="1">
    <source>
        <dbReference type="SAM" id="Phobius"/>
    </source>
</evidence>
<dbReference type="STRING" id="764291.STRUR_1651"/>
<feature type="transmembrane region" description="Helical" evidence="1">
    <location>
        <begin position="6"/>
        <end position="24"/>
    </location>
</feature>
<proteinExistence type="predicted"/>
<dbReference type="Proteomes" id="UP000005388">
    <property type="component" value="Unassembled WGS sequence"/>
</dbReference>
<keyword evidence="1" id="KW-1133">Transmembrane helix</keyword>
<evidence type="ECO:0000313" key="3">
    <source>
        <dbReference type="Proteomes" id="UP000005388"/>
    </source>
</evidence>
<keyword evidence="1" id="KW-0472">Membrane</keyword>
<reference evidence="2 3" key="1">
    <citation type="journal article" date="2014" name="Int. J. Syst. Evol. Microbiol.">
        <title>Phylogenomics and the dynamic genome evolution of the genus Streptococcus.</title>
        <authorList>
            <consortium name="The Broad Institute Genome Sequencing Platform"/>
            <person name="Richards V.P."/>
            <person name="Palmer S.R."/>
            <person name="Pavinski Bitar P.D."/>
            <person name="Qin X."/>
            <person name="Weinstock G.M."/>
            <person name="Highlander S.K."/>
            <person name="Town C.D."/>
            <person name="Burne R.A."/>
            <person name="Stanhope M.J."/>
        </authorList>
    </citation>
    <scope>NUCLEOTIDE SEQUENCE [LARGE SCALE GENOMIC DNA]</scope>
    <source>
        <strain evidence="2 3">2285-97</strain>
    </source>
</reference>
<organism evidence="2 3">
    <name type="scientific">Streptococcus urinalis 2285-97</name>
    <dbReference type="NCBI Taxonomy" id="764291"/>
    <lineage>
        <taxon>Bacteria</taxon>
        <taxon>Bacillati</taxon>
        <taxon>Bacillota</taxon>
        <taxon>Bacilli</taxon>
        <taxon>Lactobacillales</taxon>
        <taxon>Streptococcaceae</taxon>
        <taxon>Streptococcus</taxon>
    </lineage>
</organism>
<accession>G5KIE0</accession>
<sequence>MDYVLGFLLIVAIMVIFWKVFMYFTKKRVTPSYNIENQDYNNYLIQFSDTEVPDIKENQNVMKVIKLKYPTENGFMVSSRLSDHKLQDLIISEYDLKQSNVAVSHGQVIA</sequence>
<comment type="caution">
    <text evidence="2">The sequence shown here is derived from an EMBL/GenBank/DDBJ whole genome shotgun (WGS) entry which is preliminary data.</text>
</comment>
<keyword evidence="1" id="KW-0812">Transmembrane</keyword>
<keyword evidence="3" id="KW-1185">Reference proteome</keyword>
<dbReference type="EMBL" id="AEUZ02000001">
    <property type="protein sequence ID" value="EHJ55943.1"/>
    <property type="molecule type" value="Genomic_DNA"/>
</dbReference>
<protein>
    <submittedName>
        <fullName evidence="2">Uncharacterized protein</fullName>
    </submittedName>
</protein>
<evidence type="ECO:0000313" key="2">
    <source>
        <dbReference type="EMBL" id="EHJ55943.1"/>
    </source>
</evidence>